<keyword evidence="2 6" id="KW-0889">Transcription antitermination</keyword>
<evidence type="ECO:0000313" key="8">
    <source>
        <dbReference type="EMBL" id="KRL04251.1"/>
    </source>
</evidence>
<accession>A0A0R1MIK7</accession>
<protein>
    <recommendedName>
        <fullName evidence="6">Transcription antitermination protein NusB</fullName>
    </recommendedName>
    <alternativeName>
        <fullName evidence="6">Antitermination factor NusB</fullName>
    </alternativeName>
</protein>
<dbReference type="NCBIfam" id="TIGR01951">
    <property type="entry name" value="nusB"/>
    <property type="match status" value="1"/>
</dbReference>
<evidence type="ECO:0000256" key="6">
    <source>
        <dbReference type="HAMAP-Rule" id="MF_00073"/>
    </source>
</evidence>
<dbReference type="Gene3D" id="1.10.940.10">
    <property type="entry name" value="NusB-like"/>
    <property type="match status" value="1"/>
</dbReference>
<keyword evidence="3 6" id="KW-0694">RNA-binding</keyword>
<dbReference type="STRING" id="1423777.FD46_GL001375"/>
<evidence type="ECO:0000256" key="1">
    <source>
        <dbReference type="ARBA" id="ARBA00005952"/>
    </source>
</evidence>
<proteinExistence type="inferred from homology"/>
<comment type="similarity">
    <text evidence="1 6">Belongs to the NusB family.</text>
</comment>
<dbReference type="HAMAP" id="MF_00073">
    <property type="entry name" value="NusB"/>
    <property type="match status" value="1"/>
</dbReference>
<dbReference type="GO" id="GO:0031564">
    <property type="term" value="P:transcription antitermination"/>
    <property type="evidence" value="ECO:0007669"/>
    <property type="project" value="UniProtKB-KW"/>
</dbReference>
<keyword evidence="5 6" id="KW-0804">Transcription</keyword>
<dbReference type="AlphaFoldDB" id="A0A0R1MIK7"/>
<dbReference type="Pfam" id="PF01029">
    <property type="entry name" value="NusB"/>
    <property type="match status" value="1"/>
</dbReference>
<dbReference type="PANTHER" id="PTHR11078">
    <property type="entry name" value="N UTILIZATION SUBSTANCE PROTEIN B-RELATED"/>
    <property type="match status" value="1"/>
</dbReference>
<dbReference type="SUPFAM" id="SSF48013">
    <property type="entry name" value="NusB-like"/>
    <property type="match status" value="1"/>
</dbReference>
<dbReference type="GO" id="GO:0006353">
    <property type="term" value="P:DNA-templated transcription termination"/>
    <property type="evidence" value="ECO:0007669"/>
    <property type="project" value="UniProtKB-UniRule"/>
</dbReference>
<feature type="domain" description="NusB/RsmB/TIM44" evidence="7">
    <location>
        <begin position="1"/>
        <end position="125"/>
    </location>
</feature>
<evidence type="ECO:0000256" key="4">
    <source>
        <dbReference type="ARBA" id="ARBA00023015"/>
    </source>
</evidence>
<dbReference type="InterPro" id="IPR011605">
    <property type="entry name" value="NusB_fam"/>
</dbReference>
<evidence type="ECO:0000259" key="7">
    <source>
        <dbReference type="Pfam" id="PF01029"/>
    </source>
</evidence>
<reference evidence="8 9" key="1">
    <citation type="journal article" date="2015" name="Genome Announc.">
        <title>Expanding the biotechnology potential of lactobacilli through comparative genomics of 213 strains and associated genera.</title>
        <authorList>
            <person name="Sun Z."/>
            <person name="Harris H.M."/>
            <person name="McCann A."/>
            <person name="Guo C."/>
            <person name="Argimon S."/>
            <person name="Zhang W."/>
            <person name="Yang X."/>
            <person name="Jeffery I.B."/>
            <person name="Cooney J.C."/>
            <person name="Kagawa T.F."/>
            <person name="Liu W."/>
            <person name="Song Y."/>
            <person name="Salvetti E."/>
            <person name="Wrobel A."/>
            <person name="Rasinkangas P."/>
            <person name="Parkhill J."/>
            <person name="Rea M.C."/>
            <person name="O'Sullivan O."/>
            <person name="Ritari J."/>
            <person name="Douillard F.P."/>
            <person name="Paul Ross R."/>
            <person name="Yang R."/>
            <person name="Briner A.E."/>
            <person name="Felis G.E."/>
            <person name="de Vos W.M."/>
            <person name="Barrangou R."/>
            <person name="Klaenhammer T.R."/>
            <person name="Caufield P.W."/>
            <person name="Cui Y."/>
            <person name="Zhang H."/>
            <person name="O'Toole P.W."/>
        </authorList>
    </citation>
    <scope>NUCLEOTIDE SEQUENCE [LARGE SCALE GENOMIC DNA]</scope>
    <source>
        <strain evidence="8 9">DSM 19972</strain>
    </source>
</reference>
<evidence type="ECO:0000256" key="5">
    <source>
        <dbReference type="ARBA" id="ARBA00023163"/>
    </source>
</evidence>
<organism evidence="8 9">
    <name type="scientific">Liquorilactobacillus oeni DSM 19972</name>
    <dbReference type="NCBI Taxonomy" id="1423777"/>
    <lineage>
        <taxon>Bacteria</taxon>
        <taxon>Bacillati</taxon>
        <taxon>Bacillota</taxon>
        <taxon>Bacilli</taxon>
        <taxon>Lactobacillales</taxon>
        <taxon>Lactobacillaceae</taxon>
        <taxon>Liquorilactobacillus</taxon>
    </lineage>
</organism>
<comment type="caution">
    <text evidence="8">The sequence shown here is derived from an EMBL/GenBank/DDBJ whole genome shotgun (WGS) entry which is preliminary data.</text>
</comment>
<sequence length="131" mass="14787">MAFQILFALESNPDTDINALYEQLRVDDEKLTLPAVIPPYLVELTEGVVSHKEELDAVISSYLSKQWNLKRLTKTDLILLRLAAYEVQDVADVPAKVAVDEALQLAREFSDEKSRRFVNGILSNLIIADEK</sequence>
<dbReference type="Proteomes" id="UP000051686">
    <property type="component" value="Unassembled WGS sequence"/>
</dbReference>
<dbReference type="NCBIfam" id="NF001223">
    <property type="entry name" value="PRK00202.1-1"/>
    <property type="match status" value="1"/>
</dbReference>
<evidence type="ECO:0000256" key="2">
    <source>
        <dbReference type="ARBA" id="ARBA00022814"/>
    </source>
</evidence>
<dbReference type="InterPro" id="IPR006027">
    <property type="entry name" value="NusB_RsmB_TIM44"/>
</dbReference>
<dbReference type="GO" id="GO:0005829">
    <property type="term" value="C:cytosol"/>
    <property type="evidence" value="ECO:0007669"/>
    <property type="project" value="TreeGrafter"/>
</dbReference>
<dbReference type="GO" id="GO:0003723">
    <property type="term" value="F:RNA binding"/>
    <property type="evidence" value="ECO:0007669"/>
    <property type="project" value="UniProtKB-UniRule"/>
</dbReference>
<keyword evidence="9" id="KW-1185">Reference proteome</keyword>
<keyword evidence="4 6" id="KW-0805">Transcription regulation</keyword>
<evidence type="ECO:0000256" key="3">
    <source>
        <dbReference type="ARBA" id="ARBA00022884"/>
    </source>
</evidence>
<evidence type="ECO:0000313" key="9">
    <source>
        <dbReference type="Proteomes" id="UP000051686"/>
    </source>
</evidence>
<name>A0A0R1MIK7_9LACO</name>
<dbReference type="PANTHER" id="PTHR11078:SF3">
    <property type="entry name" value="ANTITERMINATION NUSB DOMAIN-CONTAINING PROTEIN"/>
    <property type="match status" value="1"/>
</dbReference>
<gene>
    <name evidence="6" type="primary">nusB</name>
    <name evidence="8" type="ORF">FD46_GL001375</name>
</gene>
<dbReference type="EMBL" id="AZEH01000039">
    <property type="protein sequence ID" value="KRL04251.1"/>
    <property type="molecule type" value="Genomic_DNA"/>
</dbReference>
<comment type="function">
    <text evidence="6">Involved in transcription antitermination. Required for transcription of ribosomal RNA (rRNA) genes. Binds specifically to the boxA antiterminator sequence of the ribosomal RNA (rrn) operons.</text>
</comment>
<dbReference type="PATRIC" id="fig|1423777.3.peg.1421"/>
<dbReference type="InterPro" id="IPR035926">
    <property type="entry name" value="NusB-like_sf"/>
</dbReference>